<dbReference type="Proteomes" id="UP000307378">
    <property type="component" value="Unassembled WGS sequence"/>
</dbReference>
<feature type="domain" description="Phosphatidylglycerol lysyltransferase C-terminal" evidence="6">
    <location>
        <begin position="127"/>
        <end position="416"/>
    </location>
</feature>
<dbReference type="Pfam" id="PF09924">
    <property type="entry name" value="LPG_synthase_C"/>
    <property type="match status" value="1"/>
</dbReference>
<accession>A0A4S8Q5K0</accession>
<sequence length="444" mass="48340">MVRFMASSLSDAEAAAPALAVGRAKPLSIVALSLVPKLVLRAPRTGLVLTALAVLALLGAVLAEESLLKFGWGLVLARHGIDATEGTLGLSMVLGVIASRGLVRFPRRRRETEDETADDLARAIALLPQQENASAGLVRLGDKRILFSDCGQGFIMYARQGRSLVALFDPVGPRHLWAPLVEKFVAEARRSRSRPVFYQVSADFLPVAVDMRLQALKLGEQAIVDLTRFSLAGGDWVKLRRSINRAERDGLCFELVSADAVPPMLDQLQAVSDAWLSAHQSGEKGFSLGTFDRAYVASGPVAVIRLEGRIVAFASLMTASSDGDAFIDLMRHVPGVHRGMMDLLFVKIMETLKAEGFRTLNLGMAPLAGLSDHSRAPAWNHVARQIFDHGERFYNFRGVRAFKEKFDPDWQPRYLAVPGQGLPVLSLIDVTLLIGGGLKGLMRK</sequence>
<evidence type="ECO:0000256" key="1">
    <source>
        <dbReference type="ARBA" id="ARBA00004651"/>
    </source>
</evidence>
<keyword evidence="2" id="KW-1003">Cell membrane</keyword>
<keyword evidence="4" id="KW-1133">Transmembrane helix</keyword>
<dbReference type="GO" id="GO:0055091">
    <property type="term" value="P:phospholipid homeostasis"/>
    <property type="evidence" value="ECO:0007669"/>
    <property type="project" value="TreeGrafter"/>
</dbReference>
<dbReference type="AlphaFoldDB" id="A0A4S8Q5K0"/>
<evidence type="ECO:0000256" key="3">
    <source>
        <dbReference type="ARBA" id="ARBA00022692"/>
    </source>
</evidence>
<keyword evidence="5" id="KW-0472">Membrane</keyword>
<dbReference type="PANTHER" id="PTHR34697:SF2">
    <property type="entry name" value="PHOSPHATIDYLGLYCEROL LYSYLTRANSFERASE"/>
    <property type="match status" value="1"/>
</dbReference>
<keyword evidence="3" id="KW-0812">Transmembrane</keyword>
<comment type="caution">
    <text evidence="7">The sequence shown here is derived from an EMBL/GenBank/DDBJ whole genome shotgun (WGS) entry which is preliminary data.</text>
</comment>
<evidence type="ECO:0000259" key="6">
    <source>
        <dbReference type="Pfam" id="PF09924"/>
    </source>
</evidence>
<dbReference type="EMBL" id="STGU01000002">
    <property type="protein sequence ID" value="THV37962.1"/>
    <property type="molecule type" value="Genomic_DNA"/>
</dbReference>
<gene>
    <name evidence="7" type="ORF">FAA86_03900</name>
</gene>
<dbReference type="SUPFAM" id="SSF55729">
    <property type="entry name" value="Acyl-CoA N-acyltransferases (Nat)"/>
    <property type="match status" value="1"/>
</dbReference>
<dbReference type="InterPro" id="IPR051211">
    <property type="entry name" value="PG_lysyltransferase"/>
</dbReference>
<evidence type="ECO:0000256" key="2">
    <source>
        <dbReference type="ARBA" id="ARBA00022475"/>
    </source>
</evidence>
<proteinExistence type="predicted"/>
<organism evidence="7 8">
    <name type="scientific">Rhizobium rosettiformans W3</name>
    <dbReference type="NCBI Taxonomy" id="538378"/>
    <lineage>
        <taxon>Bacteria</taxon>
        <taxon>Pseudomonadati</taxon>
        <taxon>Pseudomonadota</taxon>
        <taxon>Alphaproteobacteria</taxon>
        <taxon>Hyphomicrobiales</taxon>
        <taxon>Rhizobiaceae</taxon>
        <taxon>Rhizobium/Agrobacterium group</taxon>
        <taxon>Rhizobium</taxon>
    </lineage>
</organism>
<protein>
    <submittedName>
        <fullName evidence="7">Bifunctional lysylphosphatidylglycerol flippase/synthetase MprF</fullName>
    </submittedName>
</protein>
<evidence type="ECO:0000313" key="8">
    <source>
        <dbReference type="Proteomes" id="UP000307378"/>
    </source>
</evidence>
<dbReference type="GO" id="GO:0005886">
    <property type="term" value="C:plasma membrane"/>
    <property type="evidence" value="ECO:0007669"/>
    <property type="project" value="UniProtKB-SubCell"/>
</dbReference>
<evidence type="ECO:0000256" key="5">
    <source>
        <dbReference type="ARBA" id="ARBA00023136"/>
    </source>
</evidence>
<dbReference type="InterPro" id="IPR024320">
    <property type="entry name" value="LPG_synthase_C"/>
</dbReference>
<comment type="subcellular location">
    <subcellularLocation>
        <location evidence="1">Cell membrane</location>
        <topology evidence="1">Multi-pass membrane protein</topology>
    </subcellularLocation>
</comment>
<dbReference type="GO" id="GO:0016755">
    <property type="term" value="F:aminoacyltransferase activity"/>
    <property type="evidence" value="ECO:0007669"/>
    <property type="project" value="TreeGrafter"/>
</dbReference>
<dbReference type="PANTHER" id="PTHR34697">
    <property type="entry name" value="PHOSPHATIDYLGLYCEROL LYSYLTRANSFERASE"/>
    <property type="match status" value="1"/>
</dbReference>
<name>A0A4S8Q5K0_9HYPH</name>
<evidence type="ECO:0000313" key="7">
    <source>
        <dbReference type="EMBL" id="THV37962.1"/>
    </source>
</evidence>
<evidence type="ECO:0000256" key="4">
    <source>
        <dbReference type="ARBA" id="ARBA00022989"/>
    </source>
</evidence>
<dbReference type="InterPro" id="IPR016181">
    <property type="entry name" value="Acyl_CoA_acyltransferase"/>
</dbReference>
<reference evidence="7 8" key="1">
    <citation type="submission" date="2019-04" db="EMBL/GenBank/DDBJ databases">
        <title>genome sequence of strain W3.</title>
        <authorList>
            <person name="Gao J."/>
            <person name="Sun J."/>
        </authorList>
    </citation>
    <scope>NUCLEOTIDE SEQUENCE [LARGE SCALE GENOMIC DNA]</scope>
    <source>
        <strain evidence="7 8">W3</strain>
    </source>
</reference>